<keyword evidence="6" id="KW-0564">Palmitate</keyword>
<evidence type="ECO:0000256" key="4">
    <source>
        <dbReference type="ARBA" id="ARBA00022729"/>
    </source>
</evidence>
<keyword evidence="5" id="KW-0472">Membrane</keyword>
<dbReference type="NCBIfam" id="TIGR02887">
    <property type="entry name" value="spore_ger_x_C"/>
    <property type="match status" value="1"/>
</dbReference>
<dbReference type="Proteomes" id="UP001595988">
    <property type="component" value="Unassembled WGS sequence"/>
</dbReference>
<protein>
    <submittedName>
        <fullName evidence="11">Ger(X)C family spore germination protein</fullName>
    </submittedName>
</protein>
<dbReference type="InterPro" id="IPR008844">
    <property type="entry name" value="Spore_GerAC-like"/>
</dbReference>
<evidence type="ECO:0000256" key="2">
    <source>
        <dbReference type="ARBA" id="ARBA00007886"/>
    </source>
</evidence>
<name>A0ABV9JVS0_9BACI</name>
<dbReference type="InterPro" id="IPR046953">
    <property type="entry name" value="Spore_GerAC-like_C"/>
</dbReference>
<dbReference type="RefSeq" id="WP_289585299.1">
    <property type="nucleotide sequence ID" value="NZ_JBHSFT010000008.1"/>
</dbReference>
<dbReference type="InterPro" id="IPR038501">
    <property type="entry name" value="Spore_GerAC_C_sf"/>
</dbReference>
<keyword evidence="3" id="KW-0309">Germination</keyword>
<comment type="similarity">
    <text evidence="2">Belongs to the GerABKC lipoprotein family.</text>
</comment>
<dbReference type="PANTHER" id="PTHR35789:SF1">
    <property type="entry name" value="SPORE GERMINATION PROTEIN B3"/>
    <property type="match status" value="1"/>
</dbReference>
<organism evidence="11 12">
    <name type="scientific">Oceanobacillus aidingensis</name>
    <dbReference type="NCBI Taxonomy" id="645964"/>
    <lineage>
        <taxon>Bacteria</taxon>
        <taxon>Bacillati</taxon>
        <taxon>Bacillota</taxon>
        <taxon>Bacilli</taxon>
        <taxon>Bacillales</taxon>
        <taxon>Bacillaceae</taxon>
        <taxon>Oceanobacillus</taxon>
    </lineage>
</organism>
<keyword evidence="4 8" id="KW-0732">Signal</keyword>
<feature type="domain" description="Spore germination GerAC-like C-terminal" evidence="9">
    <location>
        <begin position="212"/>
        <end position="381"/>
    </location>
</feature>
<dbReference type="Pfam" id="PF05504">
    <property type="entry name" value="Spore_GerAC"/>
    <property type="match status" value="1"/>
</dbReference>
<accession>A0ABV9JVS0</accession>
<evidence type="ECO:0000313" key="12">
    <source>
        <dbReference type="Proteomes" id="UP001595988"/>
    </source>
</evidence>
<evidence type="ECO:0000256" key="7">
    <source>
        <dbReference type="ARBA" id="ARBA00023288"/>
    </source>
</evidence>
<comment type="caution">
    <text evidence="11">The sequence shown here is derived from an EMBL/GenBank/DDBJ whole genome shotgun (WGS) entry which is preliminary data.</text>
</comment>
<dbReference type="Gene3D" id="3.30.300.210">
    <property type="entry name" value="Nutrient germinant receptor protein C, domain 3"/>
    <property type="match status" value="1"/>
</dbReference>
<proteinExistence type="inferred from homology"/>
<dbReference type="InterPro" id="IPR057336">
    <property type="entry name" value="GerAC_N"/>
</dbReference>
<evidence type="ECO:0000256" key="3">
    <source>
        <dbReference type="ARBA" id="ARBA00022544"/>
    </source>
</evidence>
<evidence type="ECO:0000256" key="6">
    <source>
        <dbReference type="ARBA" id="ARBA00023139"/>
    </source>
</evidence>
<gene>
    <name evidence="11" type="ORF">ACFO3P_06175</name>
</gene>
<evidence type="ECO:0000256" key="1">
    <source>
        <dbReference type="ARBA" id="ARBA00004635"/>
    </source>
</evidence>
<evidence type="ECO:0000259" key="9">
    <source>
        <dbReference type="Pfam" id="PF05504"/>
    </source>
</evidence>
<sequence>MNKAYLFLLGCFCLLLAGCWDEVNIEERGFVIGVALDLAEEQSGDKPIITMTDQFVVPSGLGTPSEGGNNAETPYNNLSISGQSLFKITREMALIQGNPPFYEHLKLIVVSEELAREPEMFANSMDLLIRDHEMRRETKVIISDQKAKELLEIESQIEPLPAMHIDRVNENMDKSGALIEPLRIGNLNEYMLEKNNYLIPRVVPSDGKMMFNGAGVFDGKTNQLVDVISGLEIVAVNLITGDLKGGYIEFESNDGEMVYEIKRAKSNIEMNIDETGKLNIDIEIDTEGYIAEVFSDNSLLSKEYFNELDKLISGRMEQITSNIIKKAQEDIGMDFFGFRKMMEERHYKEWLKVKDNWDEGENIFQNASINVTVDATVRATGTVDQTRD</sequence>
<keyword evidence="12" id="KW-1185">Reference proteome</keyword>
<dbReference type="PANTHER" id="PTHR35789">
    <property type="entry name" value="SPORE GERMINATION PROTEIN B3"/>
    <property type="match status" value="1"/>
</dbReference>
<dbReference type="PROSITE" id="PS51257">
    <property type="entry name" value="PROKAR_LIPOPROTEIN"/>
    <property type="match status" value="1"/>
</dbReference>
<keyword evidence="7" id="KW-0449">Lipoprotein</keyword>
<reference evidence="12" key="1">
    <citation type="journal article" date="2019" name="Int. J. Syst. Evol. Microbiol.">
        <title>The Global Catalogue of Microorganisms (GCM) 10K type strain sequencing project: providing services to taxonomists for standard genome sequencing and annotation.</title>
        <authorList>
            <consortium name="The Broad Institute Genomics Platform"/>
            <consortium name="The Broad Institute Genome Sequencing Center for Infectious Disease"/>
            <person name="Wu L."/>
            <person name="Ma J."/>
        </authorList>
    </citation>
    <scope>NUCLEOTIDE SEQUENCE [LARGE SCALE GENOMIC DNA]</scope>
    <source>
        <strain evidence="12">CCUG 37257</strain>
    </source>
</reference>
<feature type="chain" id="PRO_5046949867" evidence="8">
    <location>
        <begin position="18"/>
        <end position="388"/>
    </location>
</feature>
<dbReference type="Pfam" id="PF25198">
    <property type="entry name" value="Spore_GerAC_N"/>
    <property type="match status" value="1"/>
</dbReference>
<evidence type="ECO:0000259" key="10">
    <source>
        <dbReference type="Pfam" id="PF25198"/>
    </source>
</evidence>
<evidence type="ECO:0000256" key="5">
    <source>
        <dbReference type="ARBA" id="ARBA00023136"/>
    </source>
</evidence>
<evidence type="ECO:0000313" key="11">
    <source>
        <dbReference type="EMBL" id="MFC4661803.1"/>
    </source>
</evidence>
<feature type="signal peptide" evidence="8">
    <location>
        <begin position="1"/>
        <end position="17"/>
    </location>
</feature>
<evidence type="ECO:0000256" key="8">
    <source>
        <dbReference type="SAM" id="SignalP"/>
    </source>
</evidence>
<comment type="subcellular location">
    <subcellularLocation>
        <location evidence="1">Membrane</location>
        <topology evidence="1">Lipid-anchor</topology>
    </subcellularLocation>
</comment>
<dbReference type="EMBL" id="JBHSFT010000008">
    <property type="protein sequence ID" value="MFC4661803.1"/>
    <property type="molecule type" value="Genomic_DNA"/>
</dbReference>
<feature type="domain" description="Spore germination protein N-terminal" evidence="10">
    <location>
        <begin position="21"/>
        <end position="202"/>
    </location>
</feature>